<evidence type="ECO:0000256" key="4">
    <source>
        <dbReference type="SAM" id="MobiDB-lite"/>
    </source>
</evidence>
<name>A0AAN6F307_EXODE</name>
<comment type="subcellular location">
    <subcellularLocation>
        <location evidence="1">Nucleus</location>
    </subcellularLocation>
</comment>
<gene>
    <name evidence="5" type="ORF">HRR80_001268</name>
</gene>
<evidence type="ECO:0000256" key="2">
    <source>
        <dbReference type="ARBA" id="ARBA00023242"/>
    </source>
</evidence>
<feature type="compositionally biased region" description="Acidic residues" evidence="4">
    <location>
        <begin position="55"/>
        <end position="65"/>
    </location>
</feature>
<sequence>MAKFTVLDQAEEDKLHATRLLGIEERPFKRLSKRLLAPTTPIHTFLSRPSPSEEGGTENETETESTEQFLQDIQRFREDVILDFAAFESSIARIQLLRAANERERERYAAERLKIEVTAAEVRENTAKLRVQLDEAQKTLAIRKTYDVLADKITRNPALKPRDEQHVNIEKLKAEIEELEREAQEHTQAWLERREQLAKVVYEGQKLRRLIRDEKEPEKDDTEHDEDHDHLLGGVSGGIGRDGLSNAGTPRPVDDASTPLAAARGSGVGTPGGATPRPDRDEDVDMDAGPGLETGDGNKNGPANVVIDKPGDDMDTS</sequence>
<feature type="region of interest" description="Disordered" evidence="4">
    <location>
        <begin position="212"/>
        <end position="317"/>
    </location>
</feature>
<proteinExistence type="predicted"/>
<evidence type="ECO:0000313" key="5">
    <source>
        <dbReference type="EMBL" id="KAJ8994557.1"/>
    </source>
</evidence>
<dbReference type="InterPro" id="IPR008501">
    <property type="entry name" value="THOC7/Mft1"/>
</dbReference>
<reference evidence="5" key="1">
    <citation type="submission" date="2023-01" db="EMBL/GenBank/DDBJ databases">
        <title>Exophiala dermititidis isolated from Cystic Fibrosis Patient.</title>
        <authorList>
            <person name="Kurbessoian T."/>
            <person name="Crocker A."/>
            <person name="Murante D."/>
            <person name="Hogan D.A."/>
            <person name="Stajich J.E."/>
        </authorList>
    </citation>
    <scope>NUCLEOTIDE SEQUENCE</scope>
    <source>
        <strain evidence="5">Ex8</strain>
    </source>
</reference>
<evidence type="ECO:0000256" key="1">
    <source>
        <dbReference type="ARBA" id="ARBA00004123"/>
    </source>
</evidence>
<keyword evidence="3" id="KW-0175">Coiled coil</keyword>
<evidence type="ECO:0000313" key="6">
    <source>
        <dbReference type="Proteomes" id="UP001161757"/>
    </source>
</evidence>
<dbReference type="GO" id="GO:0006397">
    <property type="term" value="P:mRNA processing"/>
    <property type="evidence" value="ECO:0007669"/>
    <property type="project" value="InterPro"/>
</dbReference>
<dbReference type="EMBL" id="JAJGCB010000002">
    <property type="protein sequence ID" value="KAJ8994557.1"/>
    <property type="molecule type" value="Genomic_DNA"/>
</dbReference>
<dbReference type="GO" id="GO:0000445">
    <property type="term" value="C:THO complex part of transcription export complex"/>
    <property type="evidence" value="ECO:0007669"/>
    <property type="project" value="InterPro"/>
</dbReference>
<feature type="coiled-coil region" evidence="3">
    <location>
        <begin position="119"/>
        <end position="196"/>
    </location>
</feature>
<evidence type="ECO:0000256" key="3">
    <source>
        <dbReference type="SAM" id="Coils"/>
    </source>
</evidence>
<dbReference type="AlphaFoldDB" id="A0AAN6F307"/>
<dbReference type="Pfam" id="PF05615">
    <property type="entry name" value="THOC7"/>
    <property type="match status" value="1"/>
</dbReference>
<accession>A0AAN6F307</accession>
<dbReference type="Proteomes" id="UP001161757">
    <property type="component" value="Unassembled WGS sequence"/>
</dbReference>
<evidence type="ECO:0008006" key="7">
    <source>
        <dbReference type="Google" id="ProtNLM"/>
    </source>
</evidence>
<keyword evidence="2" id="KW-0539">Nucleus</keyword>
<feature type="region of interest" description="Disordered" evidence="4">
    <location>
        <begin position="42"/>
        <end position="66"/>
    </location>
</feature>
<protein>
    <recommendedName>
        <fullName evidence="7">THO complex subunit 7</fullName>
    </recommendedName>
</protein>
<feature type="compositionally biased region" description="Basic and acidic residues" evidence="4">
    <location>
        <begin position="212"/>
        <end position="231"/>
    </location>
</feature>
<organism evidence="5 6">
    <name type="scientific">Exophiala dermatitidis</name>
    <name type="common">Black yeast-like fungus</name>
    <name type="synonym">Wangiella dermatitidis</name>
    <dbReference type="NCBI Taxonomy" id="5970"/>
    <lineage>
        <taxon>Eukaryota</taxon>
        <taxon>Fungi</taxon>
        <taxon>Dikarya</taxon>
        <taxon>Ascomycota</taxon>
        <taxon>Pezizomycotina</taxon>
        <taxon>Eurotiomycetes</taxon>
        <taxon>Chaetothyriomycetidae</taxon>
        <taxon>Chaetothyriales</taxon>
        <taxon>Herpotrichiellaceae</taxon>
        <taxon>Exophiala</taxon>
    </lineage>
</organism>
<comment type="caution">
    <text evidence="5">The sequence shown here is derived from an EMBL/GenBank/DDBJ whole genome shotgun (WGS) entry which is preliminary data.</text>
</comment>